<gene>
    <name evidence="5" type="ORF">ERS075579_02902</name>
</gene>
<sequence>MATVACSGNSPSRTEAPDSGPYPATAAPTYTQTPAAPLRDSLQQAPQYGPPTESKRDIVKTGSMTITVPNPSEAADKAAGLTEAANGRVESRSEDAGSRADRAQTSIVLRIPAAKLDGVLRDLKELGKVKSADTKSDDVTSQRVDLDARIAALQTSVDRLLGIMRDSKDTDALIKAESELSKRQAELDSLRAQRNQLGEQVAYSSITVTFRAEEVGLPPTPPKYQGFFGEIERGWDGLVAAANSVLLLFGLLLPWLGALAVLGGLGYGIRRAVLRRRSGPTQSPPQKAHTP</sequence>
<accession>A0A0U0ZN20</accession>
<feature type="coiled-coil region" evidence="1">
    <location>
        <begin position="173"/>
        <end position="200"/>
    </location>
</feature>
<keyword evidence="3" id="KW-0472">Membrane</keyword>
<feature type="compositionally biased region" description="Basic and acidic residues" evidence="2">
    <location>
        <begin position="89"/>
        <end position="102"/>
    </location>
</feature>
<feature type="domain" description="DUF4349" evidence="4">
    <location>
        <begin position="56"/>
        <end position="265"/>
    </location>
</feature>
<organism evidence="5 6">
    <name type="scientific">Mycobacteroides abscessus</name>
    <dbReference type="NCBI Taxonomy" id="36809"/>
    <lineage>
        <taxon>Bacteria</taxon>
        <taxon>Bacillati</taxon>
        <taxon>Actinomycetota</taxon>
        <taxon>Actinomycetes</taxon>
        <taxon>Mycobacteriales</taxon>
        <taxon>Mycobacteriaceae</taxon>
        <taxon>Mycobacteroides</taxon>
    </lineage>
</organism>
<evidence type="ECO:0000256" key="1">
    <source>
        <dbReference type="SAM" id="Coils"/>
    </source>
</evidence>
<dbReference type="AlphaFoldDB" id="A0A0U0ZN20"/>
<feature type="compositionally biased region" description="Low complexity" evidence="2">
    <location>
        <begin position="21"/>
        <end position="37"/>
    </location>
</feature>
<dbReference type="Pfam" id="PF14257">
    <property type="entry name" value="DUF4349"/>
    <property type="match status" value="1"/>
</dbReference>
<evidence type="ECO:0000313" key="5">
    <source>
        <dbReference type="EMBL" id="CPV57250.1"/>
    </source>
</evidence>
<protein>
    <recommendedName>
        <fullName evidence="4">DUF4349 domain-containing protein</fullName>
    </recommendedName>
</protein>
<reference evidence="5 6" key="1">
    <citation type="submission" date="2015-03" db="EMBL/GenBank/DDBJ databases">
        <authorList>
            <person name="Murphy D."/>
        </authorList>
    </citation>
    <scope>NUCLEOTIDE SEQUENCE [LARGE SCALE GENOMIC DNA]</scope>
    <source>
        <strain evidence="5 6">PAP088</strain>
    </source>
</reference>
<dbReference type="Proteomes" id="UP000045782">
    <property type="component" value="Unassembled WGS sequence"/>
</dbReference>
<evidence type="ECO:0000313" key="6">
    <source>
        <dbReference type="Proteomes" id="UP000045782"/>
    </source>
</evidence>
<keyword evidence="1" id="KW-0175">Coiled coil</keyword>
<feature type="transmembrane region" description="Helical" evidence="3">
    <location>
        <begin position="246"/>
        <end position="269"/>
    </location>
</feature>
<feature type="compositionally biased region" description="Polar residues" evidence="2">
    <location>
        <begin position="1"/>
        <end position="13"/>
    </location>
</feature>
<name>A0A0U0ZN20_9MYCO</name>
<keyword evidence="3" id="KW-1133">Transmembrane helix</keyword>
<dbReference type="EMBL" id="CSWP01000005">
    <property type="protein sequence ID" value="CPV57250.1"/>
    <property type="molecule type" value="Genomic_DNA"/>
</dbReference>
<dbReference type="RefSeq" id="WP_016343041.1">
    <property type="nucleotide sequence ID" value="NZ_AP022621.1"/>
</dbReference>
<keyword evidence="3" id="KW-0812">Transmembrane</keyword>
<dbReference type="InterPro" id="IPR025645">
    <property type="entry name" value="DUF4349"/>
</dbReference>
<proteinExistence type="predicted"/>
<evidence type="ECO:0000256" key="2">
    <source>
        <dbReference type="SAM" id="MobiDB-lite"/>
    </source>
</evidence>
<evidence type="ECO:0000256" key="3">
    <source>
        <dbReference type="SAM" id="Phobius"/>
    </source>
</evidence>
<feature type="region of interest" description="Disordered" evidence="2">
    <location>
        <begin position="1"/>
        <end position="102"/>
    </location>
</feature>
<evidence type="ECO:0000259" key="4">
    <source>
        <dbReference type="Pfam" id="PF14257"/>
    </source>
</evidence>